<evidence type="ECO:0000256" key="7">
    <source>
        <dbReference type="SAM" id="Phobius"/>
    </source>
</evidence>
<dbReference type="InterPro" id="IPR029044">
    <property type="entry name" value="Nucleotide-diphossugar_trans"/>
</dbReference>
<evidence type="ECO:0000256" key="4">
    <source>
        <dbReference type="ARBA" id="ARBA00022692"/>
    </source>
</evidence>
<name>A0A7W9S0J1_9HYPH</name>
<dbReference type="Pfam" id="PF13641">
    <property type="entry name" value="Glyco_tranf_2_3"/>
    <property type="match status" value="1"/>
</dbReference>
<keyword evidence="2" id="KW-0328">Glycosyltransferase</keyword>
<evidence type="ECO:0000313" key="8">
    <source>
        <dbReference type="EMBL" id="MBB6011660.1"/>
    </source>
</evidence>
<evidence type="ECO:0000313" key="9">
    <source>
        <dbReference type="Proteomes" id="UP000533306"/>
    </source>
</evidence>
<dbReference type="GO" id="GO:0016757">
    <property type="term" value="F:glycosyltransferase activity"/>
    <property type="evidence" value="ECO:0007669"/>
    <property type="project" value="UniProtKB-KW"/>
</dbReference>
<evidence type="ECO:0000256" key="5">
    <source>
        <dbReference type="ARBA" id="ARBA00022989"/>
    </source>
</evidence>
<dbReference type="GO" id="GO:0016020">
    <property type="term" value="C:membrane"/>
    <property type="evidence" value="ECO:0007669"/>
    <property type="project" value="UniProtKB-SubCell"/>
</dbReference>
<sequence length="619" mass="68975">MSRKPAARADILSALVSTGDYSRREVIRALAGELGLRLAEEIDPERMVLNENQLLLLLRGNGGHLPVRYLERGGGVCFLLPARSVSPERMRACLAKRPHLAPRIRLIDDRVLREALISRARPLLSRIAVNGLSERHPEMSAHVVANAWQGYMAGLAMALLPVGLFLAPTLVVGIVHLFATLFFLTCVMLRAAAVVYAGPPDNASPTPVPVGNVPTYSVLIALYKEADIVPDLLTALDWIVWPRDRLEIKLVCEADDHETLSAIRACPLPSYIEVIEVPAVGPRTKPKALSYALPMTSGEFVVLYDAEDWPDPMQLAEAWARFQKAGPELAVLQAPLEISNGPESPVARMFAFEYRALFRGLLPFLARHRFLLPLGGTSNHFRRAALEDVGGWDPYNVTEDADLGLRLARFGYRAETLNSPTYEKAPRMLSVWVPQRTRWFKGWAQTWLVHMRQPVRLVRDLGFGSFIMAQILFAGMLGSALLHPFLLAAFLLGTVRLWLGQAGGVTYPLLMALDVVNITCGYAAFLMLGWQTMAKGQRRGFWRIVILTPVYWAMMSWAGWRAVWQLWRQPFRWEKTPHENMKASQILRQSPQGAGAATAYGADTGQLWPMPAAATILRR</sequence>
<dbReference type="AlphaFoldDB" id="A0A7W9S0J1"/>
<keyword evidence="3 8" id="KW-0808">Transferase</keyword>
<feature type="transmembrane region" description="Helical" evidence="7">
    <location>
        <begin position="461"/>
        <end position="493"/>
    </location>
</feature>
<dbReference type="InterPro" id="IPR050321">
    <property type="entry name" value="Glycosyltr_2/OpgH_subfam"/>
</dbReference>
<accession>A0A7W9S0J1</accession>
<reference evidence="8 9" key="1">
    <citation type="submission" date="2020-08" db="EMBL/GenBank/DDBJ databases">
        <title>Genomic Encyclopedia of Type Strains, Phase IV (KMG-IV): sequencing the most valuable type-strain genomes for metagenomic binning, comparative biology and taxonomic classification.</title>
        <authorList>
            <person name="Goeker M."/>
        </authorList>
    </citation>
    <scope>NUCLEOTIDE SEQUENCE [LARGE SCALE GENOMIC DNA]</scope>
    <source>
        <strain evidence="8 9">DSM 11099</strain>
    </source>
</reference>
<feature type="transmembrane region" description="Helical" evidence="7">
    <location>
        <begin position="505"/>
        <end position="528"/>
    </location>
</feature>
<keyword evidence="5 7" id="KW-1133">Transmembrane helix</keyword>
<evidence type="ECO:0000256" key="2">
    <source>
        <dbReference type="ARBA" id="ARBA00022676"/>
    </source>
</evidence>
<evidence type="ECO:0000256" key="6">
    <source>
        <dbReference type="ARBA" id="ARBA00023136"/>
    </source>
</evidence>
<protein>
    <submittedName>
        <fullName evidence="8">Cellulose synthase/poly-beta-1,6-N-acetylglucosamine synthase-like glycosyltransferase</fullName>
    </submittedName>
</protein>
<organism evidence="8 9">
    <name type="scientific">Aquamicrobium lusatiense</name>
    <dbReference type="NCBI Taxonomy" id="89772"/>
    <lineage>
        <taxon>Bacteria</taxon>
        <taxon>Pseudomonadati</taxon>
        <taxon>Pseudomonadota</taxon>
        <taxon>Alphaproteobacteria</taxon>
        <taxon>Hyphomicrobiales</taxon>
        <taxon>Phyllobacteriaceae</taxon>
        <taxon>Aquamicrobium</taxon>
    </lineage>
</organism>
<dbReference type="EMBL" id="JACHEU010000001">
    <property type="protein sequence ID" value="MBB6011660.1"/>
    <property type="molecule type" value="Genomic_DNA"/>
</dbReference>
<keyword evidence="6 7" id="KW-0472">Membrane</keyword>
<dbReference type="PANTHER" id="PTHR43867">
    <property type="entry name" value="CELLULOSE SYNTHASE CATALYTIC SUBUNIT A [UDP-FORMING]"/>
    <property type="match status" value="1"/>
</dbReference>
<feature type="transmembrane region" description="Helical" evidence="7">
    <location>
        <begin position="173"/>
        <end position="197"/>
    </location>
</feature>
<dbReference type="RefSeq" id="WP_183826840.1">
    <property type="nucleotide sequence ID" value="NZ_JACHEU010000001.1"/>
</dbReference>
<comment type="caution">
    <text evidence="8">The sequence shown here is derived from an EMBL/GenBank/DDBJ whole genome shotgun (WGS) entry which is preliminary data.</text>
</comment>
<evidence type="ECO:0000256" key="3">
    <source>
        <dbReference type="ARBA" id="ARBA00022679"/>
    </source>
</evidence>
<dbReference type="SUPFAM" id="SSF53448">
    <property type="entry name" value="Nucleotide-diphospho-sugar transferases"/>
    <property type="match status" value="1"/>
</dbReference>
<feature type="transmembrane region" description="Helical" evidence="7">
    <location>
        <begin position="540"/>
        <end position="560"/>
    </location>
</feature>
<keyword evidence="9" id="KW-1185">Reference proteome</keyword>
<keyword evidence="4 7" id="KW-0812">Transmembrane</keyword>
<comment type="subcellular location">
    <subcellularLocation>
        <location evidence="1">Membrane</location>
        <topology evidence="1">Multi-pass membrane protein</topology>
    </subcellularLocation>
</comment>
<dbReference type="Gene3D" id="3.90.550.10">
    <property type="entry name" value="Spore Coat Polysaccharide Biosynthesis Protein SpsA, Chain A"/>
    <property type="match status" value="1"/>
</dbReference>
<dbReference type="PANTHER" id="PTHR43867:SF2">
    <property type="entry name" value="CELLULOSE SYNTHASE CATALYTIC SUBUNIT A [UDP-FORMING]"/>
    <property type="match status" value="1"/>
</dbReference>
<proteinExistence type="predicted"/>
<evidence type="ECO:0000256" key="1">
    <source>
        <dbReference type="ARBA" id="ARBA00004141"/>
    </source>
</evidence>
<gene>
    <name evidence="8" type="ORF">HNR59_001005</name>
</gene>
<dbReference type="Proteomes" id="UP000533306">
    <property type="component" value="Unassembled WGS sequence"/>
</dbReference>